<dbReference type="HOGENOM" id="CLU_2217218_0_0_9"/>
<gene>
    <name evidence="1" type="ordered locus">Acear_1964</name>
</gene>
<protein>
    <submittedName>
        <fullName evidence="1">Uncharacterized protein</fullName>
    </submittedName>
</protein>
<sequence>MILISDLQDLLTEIDEKNADGFCFEVRHKILEIPRNLYLETLSDHKQPLSEEAVQHVVEEYLDWKDEQGLPGMIRINDNQEENQIELDAAVRYLVSCEENSCDRNI</sequence>
<name>D9QSJ9_ACEAZ</name>
<dbReference type="AlphaFoldDB" id="D9QSJ9"/>
<dbReference type="EMBL" id="CP002105">
    <property type="protein sequence ID" value="ADL13462.1"/>
    <property type="molecule type" value="Genomic_DNA"/>
</dbReference>
<accession>D9QSJ9</accession>
<dbReference type="KEGG" id="aar:Acear_1964"/>
<dbReference type="eggNOG" id="ENOG5033MWP">
    <property type="taxonomic scope" value="Bacteria"/>
</dbReference>
<dbReference type="RefSeq" id="WP_013278907.1">
    <property type="nucleotide sequence ID" value="NC_014378.1"/>
</dbReference>
<evidence type="ECO:0000313" key="2">
    <source>
        <dbReference type="Proteomes" id="UP000001661"/>
    </source>
</evidence>
<dbReference type="Proteomes" id="UP000001661">
    <property type="component" value="Chromosome"/>
</dbReference>
<reference evidence="1 2" key="1">
    <citation type="journal article" date="2010" name="Stand. Genomic Sci.">
        <title>Complete genome sequence of Acetohalobium arabaticum type strain (Z-7288).</title>
        <authorList>
            <person name="Sikorski J."/>
            <person name="Lapidus A."/>
            <person name="Chertkov O."/>
            <person name="Lucas S."/>
            <person name="Copeland A."/>
            <person name="Glavina Del Rio T."/>
            <person name="Nolan M."/>
            <person name="Tice H."/>
            <person name="Cheng J.F."/>
            <person name="Han C."/>
            <person name="Brambilla E."/>
            <person name="Pitluck S."/>
            <person name="Liolios K."/>
            <person name="Ivanova N."/>
            <person name="Mavromatis K."/>
            <person name="Mikhailova N."/>
            <person name="Pati A."/>
            <person name="Bruce D."/>
            <person name="Detter C."/>
            <person name="Tapia R."/>
            <person name="Goodwin L."/>
            <person name="Chen A."/>
            <person name="Palaniappan K."/>
            <person name="Land M."/>
            <person name="Hauser L."/>
            <person name="Chang Y.J."/>
            <person name="Jeffries C.D."/>
            <person name="Rohde M."/>
            <person name="Goker M."/>
            <person name="Spring S."/>
            <person name="Woyke T."/>
            <person name="Bristow J."/>
            <person name="Eisen J.A."/>
            <person name="Markowitz V."/>
            <person name="Hugenholtz P."/>
            <person name="Kyrpides N.C."/>
            <person name="Klenk H.P."/>
        </authorList>
    </citation>
    <scope>NUCLEOTIDE SEQUENCE [LARGE SCALE GENOMIC DNA]</scope>
    <source>
        <strain evidence="2">ATCC 49924 / DSM 5501 / Z-7288</strain>
    </source>
</reference>
<organism evidence="1 2">
    <name type="scientific">Acetohalobium arabaticum (strain ATCC 49924 / DSM 5501 / Z-7288)</name>
    <dbReference type="NCBI Taxonomy" id="574087"/>
    <lineage>
        <taxon>Bacteria</taxon>
        <taxon>Bacillati</taxon>
        <taxon>Bacillota</taxon>
        <taxon>Clostridia</taxon>
        <taxon>Halanaerobiales</taxon>
        <taxon>Halobacteroidaceae</taxon>
        <taxon>Acetohalobium</taxon>
    </lineage>
</organism>
<keyword evidence="2" id="KW-1185">Reference proteome</keyword>
<proteinExistence type="predicted"/>
<evidence type="ECO:0000313" key="1">
    <source>
        <dbReference type="EMBL" id="ADL13462.1"/>
    </source>
</evidence>